<dbReference type="AlphaFoldDB" id="A0A2M7Q9Q6"/>
<organism evidence="1 2">
    <name type="scientific">Candidatus Uhrbacteria bacterium CG_4_10_14_0_8_um_filter_58_22</name>
    <dbReference type="NCBI Taxonomy" id="1975029"/>
    <lineage>
        <taxon>Bacteria</taxon>
        <taxon>Candidatus Uhriibacteriota</taxon>
    </lineage>
</organism>
<reference evidence="2" key="1">
    <citation type="submission" date="2017-09" db="EMBL/GenBank/DDBJ databases">
        <title>Depth-based differentiation of microbial function through sediment-hosted aquifers and enrichment of novel symbionts in the deep terrestrial subsurface.</title>
        <authorList>
            <person name="Probst A.J."/>
            <person name="Ladd B."/>
            <person name="Jarett J.K."/>
            <person name="Geller-Mcgrath D.E."/>
            <person name="Sieber C.M.K."/>
            <person name="Emerson J.B."/>
            <person name="Anantharaman K."/>
            <person name="Thomas B.C."/>
            <person name="Malmstrom R."/>
            <person name="Stieglmeier M."/>
            <person name="Klingl A."/>
            <person name="Woyke T."/>
            <person name="Ryan C.M."/>
            <person name="Banfield J.F."/>
        </authorList>
    </citation>
    <scope>NUCLEOTIDE SEQUENCE [LARGE SCALE GENOMIC DNA]</scope>
</reference>
<gene>
    <name evidence="1" type="ORF">COY93_02975</name>
</gene>
<dbReference type="Proteomes" id="UP000230973">
    <property type="component" value="Unassembled WGS sequence"/>
</dbReference>
<evidence type="ECO:0000313" key="1">
    <source>
        <dbReference type="EMBL" id="PIY62483.1"/>
    </source>
</evidence>
<comment type="caution">
    <text evidence="1">The sequence shown here is derived from an EMBL/GenBank/DDBJ whole genome shotgun (WGS) entry which is preliminary data.</text>
</comment>
<dbReference type="EMBL" id="PFLC01000037">
    <property type="protein sequence ID" value="PIY62483.1"/>
    <property type="molecule type" value="Genomic_DNA"/>
</dbReference>
<sequence>MTLFSKKLSLDFPAVSQNGIRTLLIYYLCFVLIGDLEKASSLATLVRLSAMNPPLGFSRDNPKVLVYPVA</sequence>
<evidence type="ECO:0000313" key="2">
    <source>
        <dbReference type="Proteomes" id="UP000230973"/>
    </source>
</evidence>
<protein>
    <submittedName>
        <fullName evidence="1">Uncharacterized protein</fullName>
    </submittedName>
</protein>
<accession>A0A2M7Q9Q6</accession>
<name>A0A2M7Q9Q6_9BACT</name>
<proteinExistence type="predicted"/>